<dbReference type="STRING" id="56730.IE4872_CH02605"/>
<evidence type="ECO:0000256" key="9">
    <source>
        <dbReference type="ARBA" id="ARBA00022833"/>
    </source>
</evidence>
<keyword evidence="8 12" id="KW-0378">Hydrolase</keyword>
<evidence type="ECO:0000256" key="7">
    <source>
        <dbReference type="ARBA" id="ARBA00022723"/>
    </source>
</evidence>
<dbReference type="EMBL" id="CP017101">
    <property type="protein sequence ID" value="APO68214.1"/>
    <property type="molecule type" value="Genomic_DNA"/>
</dbReference>
<reference evidence="13 14" key="1">
    <citation type="submission" date="2016-09" db="EMBL/GenBank/DDBJ databases">
        <title>The complete genome sequences of Rhizobium gallicum, symbiovars gallicum and phaseoli, symbionts associated to common bean (Phaseolus vulgaris).</title>
        <authorList>
            <person name="Bustos P."/>
            <person name="Santamaria R.I."/>
            <person name="Perez-Carrascal O.M."/>
            <person name="Juarez S."/>
            <person name="Lozano L."/>
            <person name="Martinez-Flores I."/>
            <person name="Martinez-Romero E."/>
            <person name="Cevallos M."/>
            <person name="Romero D."/>
            <person name="Davila G."/>
            <person name="Gonzalez V."/>
        </authorList>
    </citation>
    <scope>NUCLEOTIDE SEQUENCE [LARGE SCALE GENOMIC DNA]</scope>
    <source>
        <strain evidence="13 14">IE4872</strain>
    </source>
</reference>
<dbReference type="PANTHER" id="PTHR33694">
    <property type="entry name" value="UDP-3-O-ACYL-N-ACETYLGLUCOSAMINE DEACETYLASE 1, MITOCHONDRIAL-RELATED"/>
    <property type="match status" value="1"/>
</dbReference>
<evidence type="ECO:0000256" key="5">
    <source>
        <dbReference type="ARBA" id="ARBA00022516"/>
    </source>
</evidence>
<feature type="binding site" evidence="12">
    <location>
        <position position="244"/>
    </location>
    <ligand>
        <name>Zn(2+)</name>
        <dbReference type="ChEBI" id="CHEBI:29105"/>
    </ligand>
</feature>
<evidence type="ECO:0000313" key="14">
    <source>
        <dbReference type="Proteomes" id="UP000184749"/>
    </source>
</evidence>
<sequence length="318" mass="34392">MVIGMLGFQTTVSRPVTLSGTGVHSGAEVTITFNPAEVDTGVVFHRMHDDGSVTELRAVSAQVGSTDLCTVLGFSPAHSVATIEHVMAALYALGLDNVVIEVYGAEMPIMDGSSAPFIEAIEQIGLVSLGVKRRYIRITKPVRIEHGGSWSEFRPFDGTRFEVEIDFECPLIGHQKWEGNLTAATFKSELSRARTFGFMRDVERLWASGHALGSSLENSVVISDDNTVINVEGLRYAKDEFVRHKALDAVGDLALAGAPFIGCYRSYRGGHKMNANALKALLSDTTAYEVVETSAARPRVTPRDFVAVNAPGFAPWSA</sequence>
<dbReference type="NCBIfam" id="TIGR00325">
    <property type="entry name" value="lpxC"/>
    <property type="match status" value="1"/>
</dbReference>
<dbReference type="InterPro" id="IPR004463">
    <property type="entry name" value="UDP-acyl_GlcNac_deAcase"/>
</dbReference>
<evidence type="ECO:0000256" key="1">
    <source>
        <dbReference type="ARBA" id="ARBA00001947"/>
    </source>
</evidence>
<comment type="pathway">
    <text evidence="3 12">Glycolipid biosynthesis; lipid IV(A) biosynthesis; lipid IV(A) from (3R)-3-hydroxytetradecanoyl-[acyl-carrier-protein] and UDP-N-acetyl-alpha-D-glucosamine: step 2/6.</text>
</comment>
<comment type="similarity">
    <text evidence="12">Belongs to the LpxC family.</text>
</comment>
<organism evidence="13 14">
    <name type="scientific">Rhizobium gallicum</name>
    <dbReference type="NCBI Taxonomy" id="56730"/>
    <lineage>
        <taxon>Bacteria</taxon>
        <taxon>Pseudomonadati</taxon>
        <taxon>Pseudomonadota</taxon>
        <taxon>Alphaproteobacteria</taxon>
        <taxon>Hyphomicrobiales</taxon>
        <taxon>Rhizobiaceae</taxon>
        <taxon>Rhizobium/Agrobacterium group</taxon>
        <taxon>Rhizobium</taxon>
    </lineage>
</organism>
<dbReference type="PANTHER" id="PTHR33694:SF1">
    <property type="entry name" value="UDP-3-O-ACYL-N-ACETYLGLUCOSAMINE DEACETYLASE 1, MITOCHONDRIAL-RELATED"/>
    <property type="match status" value="1"/>
</dbReference>
<feature type="binding site" evidence="12">
    <location>
        <position position="85"/>
    </location>
    <ligand>
        <name>Zn(2+)</name>
        <dbReference type="ChEBI" id="CHEBI:29105"/>
    </ligand>
</feature>
<dbReference type="EC" id="3.5.1.108" evidence="4 12"/>
<keyword evidence="6 12" id="KW-0441">Lipid A biosynthesis</keyword>
<keyword evidence="10 12" id="KW-0443">Lipid metabolism</keyword>
<keyword evidence="5 12" id="KW-0444">Lipid biosynthesis</keyword>
<comment type="function">
    <text evidence="2 12">Catalyzes the hydrolysis of UDP-3-O-myristoyl-N-acetylglucosamine to form UDP-3-O-myristoylglucosamine and acetate, the committed step in lipid A biosynthesis.</text>
</comment>
<evidence type="ECO:0000256" key="4">
    <source>
        <dbReference type="ARBA" id="ARBA00012745"/>
    </source>
</evidence>
<dbReference type="GO" id="GO:0103117">
    <property type="term" value="F:UDP-3-O-acyl-N-acetylglucosamine deacetylase activity"/>
    <property type="evidence" value="ECO:0007669"/>
    <property type="project" value="UniProtKB-UniRule"/>
</dbReference>
<dbReference type="AlphaFoldDB" id="A0A1L5NK19"/>
<keyword evidence="7 12" id="KW-0479">Metal-binding</keyword>
<comment type="catalytic activity">
    <reaction evidence="11 12">
        <text>a UDP-3-O-[(3R)-3-hydroxyacyl]-N-acetyl-alpha-D-glucosamine + H2O = a UDP-3-O-[(3R)-3-hydroxyacyl]-alpha-D-glucosamine + acetate</text>
        <dbReference type="Rhea" id="RHEA:67816"/>
        <dbReference type="ChEBI" id="CHEBI:15377"/>
        <dbReference type="ChEBI" id="CHEBI:30089"/>
        <dbReference type="ChEBI" id="CHEBI:137740"/>
        <dbReference type="ChEBI" id="CHEBI:173225"/>
        <dbReference type="EC" id="3.5.1.108"/>
    </reaction>
</comment>
<dbReference type="RefSeq" id="WP_074068921.1">
    <property type="nucleotide sequence ID" value="NZ_CP017101.1"/>
</dbReference>
<dbReference type="Gene3D" id="3.30.230.20">
    <property type="entry name" value="lpxc deacetylase, domain 1"/>
    <property type="match status" value="1"/>
</dbReference>
<dbReference type="HAMAP" id="MF_00388">
    <property type="entry name" value="LpxC"/>
    <property type="match status" value="1"/>
</dbReference>
<accession>A0A1L5NK19</accession>
<comment type="cofactor">
    <cofactor evidence="1 12">
        <name>Zn(2+)</name>
        <dbReference type="ChEBI" id="CHEBI:29105"/>
    </cofactor>
</comment>
<evidence type="ECO:0000256" key="8">
    <source>
        <dbReference type="ARBA" id="ARBA00022801"/>
    </source>
</evidence>
<dbReference type="SUPFAM" id="SSF54211">
    <property type="entry name" value="Ribosomal protein S5 domain 2-like"/>
    <property type="match status" value="2"/>
</dbReference>
<evidence type="ECO:0000313" key="13">
    <source>
        <dbReference type="EMBL" id="APO68214.1"/>
    </source>
</evidence>
<keyword evidence="9 12" id="KW-0862">Zinc</keyword>
<dbReference type="Pfam" id="PF03331">
    <property type="entry name" value="LpxC"/>
    <property type="match status" value="1"/>
</dbReference>
<proteinExistence type="inferred from homology"/>
<dbReference type="Proteomes" id="UP000184749">
    <property type="component" value="Chromosome"/>
</dbReference>
<evidence type="ECO:0000256" key="3">
    <source>
        <dbReference type="ARBA" id="ARBA00005002"/>
    </source>
</evidence>
<evidence type="ECO:0000256" key="6">
    <source>
        <dbReference type="ARBA" id="ARBA00022556"/>
    </source>
</evidence>
<dbReference type="GO" id="GO:0009245">
    <property type="term" value="P:lipid A biosynthetic process"/>
    <property type="evidence" value="ECO:0007669"/>
    <property type="project" value="UniProtKB-UniRule"/>
</dbReference>
<gene>
    <name evidence="12 13" type="primary">lpxC</name>
    <name evidence="13" type="ORF">IE4872_CH02605</name>
</gene>
<feature type="binding site" evidence="12">
    <location>
        <position position="248"/>
    </location>
    <ligand>
        <name>Zn(2+)</name>
        <dbReference type="ChEBI" id="CHEBI:29105"/>
    </ligand>
</feature>
<evidence type="ECO:0000256" key="11">
    <source>
        <dbReference type="ARBA" id="ARBA00024535"/>
    </source>
</evidence>
<protein>
    <recommendedName>
        <fullName evidence="4 12">UDP-3-O-acyl-N-acetylglucosamine deacetylase</fullName>
        <shortName evidence="12">UDP-3-O-acyl-GlcNAc deacetylase</shortName>
        <ecNumber evidence="4 12">3.5.1.108</ecNumber>
    </recommendedName>
    <alternativeName>
        <fullName evidence="12">UDP-3-O-[R-3-hydroxymyristoyl]-N-acetylglucosamine deacetylase</fullName>
    </alternativeName>
</protein>
<dbReference type="GO" id="GO:0046872">
    <property type="term" value="F:metal ion binding"/>
    <property type="evidence" value="ECO:0007669"/>
    <property type="project" value="UniProtKB-KW"/>
</dbReference>
<dbReference type="GO" id="GO:0016020">
    <property type="term" value="C:membrane"/>
    <property type="evidence" value="ECO:0007669"/>
    <property type="project" value="GOC"/>
</dbReference>
<dbReference type="InterPro" id="IPR020568">
    <property type="entry name" value="Ribosomal_Su5_D2-typ_SF"/>
</dbReference>
<name>A0A1L5NK19_9HYPH</name>
<dbReference type="OrthoDB" id="9802746at2"/>
<dbReference type="UniPathway" id="UPA00359">
    <property type="reaction ID" value="UER00478"/>
</dbReference>
<evidence type="ECO:0000256" key="12">
    <source>
        <dbReference type="HAMAP-Rule" id="MF_00388"/>
    </source>
</evidence>
<dbReference type="InterPro" id="IPR011334">
    <property type="entry name" value="UDP-acyl_GlcNac_deAcase_C"/>
</dbReference>
<dbReference type="Gene3D" id="3.30.1700.10">
    <property type="entry name" value="lpxc deacetylase, domain 2"/>
    <property type="match status" value="1"/>
</dbReference>
<evidence type="ECO:0000256" key="10">
    <source>
        <dbReference type="ARBA" id="ARBA00023098"/>
    </source>
</evidence>
<dbReference type="InterPro" id="IPR015870">
    <property type="entry name" value="UDP-acyl_N-AcGlcN_deAcase_N"/>
</dbReference>
<evidence type="ECO:0000256" key="2">
    <source>
        <dbReference type="ARBA" id="ARBA00002923"/>
    </source>
</evidence>
<feature type="active site" description="Proton donor" evidence="12">
    <location>
        <position position="271"/>
    </location>
</feature>